<keyword evidence="2" id="KW-1185">Reference proteome</keyword>
<organism evidence="1 2">
    <name type="scientific">Hyalomma asiaticum</name>
    <name type="common">Tick</name>
    <dbReference type="NCBI Taxonomy" id="266040"/>
    <lineage>
        <taxon>Eukaryota</taxon>
        <taxon>Metazoa</taxon>
        <taxon>Ecdysozoa</taxon>
        <taxon>Arthropoda</taxon>
        <taxon>Chelicerata</taxon>
        <taxon>Arachnida</taxon>
        <taxon>Acari</taxon>
        <taxon>Parasitiformes</taxon>
        <taxon>Ixodida</taxon>
        <taxon>Ixodoidea</taxon>
        <taxon>Ixodidae</taxon>
        <taxon>Hyalomminae</taxon>
        <taxon>Hyalomma</taxon>
    </lineage>
</organism>
<evidence type="ECO:0000313" key="2">
    <source>
        <dbReference type="Proteomes" id="UP000821845"/>
    </source>
</evidence>
<reference evidence="1" key="1">
    <citation type="submission" date="2020-05" db="EMBL/GenBank/DDBJ databases">
        <title>Large-scale comparative analyses of tick genomes elucidate their genetic diversity and vector capacities.</title>
        <authorList>
            <person name="Jia N."/>
            <person name="Wang J."/>
            <person name="Shi W."/>
            <person name="Du L."/>
            <person name="Sun Y."/>
            <person name="Zhan W."/>
            <person name="Jiang J."/>
            <person name="Wang Q."/>
            <person name="Zhang B."/>
            <person name="Ji P."/>
            <person name="Sakyi L.B."/>
            <person name="Cui X."/>
            <person name="Yuan T."/>
            <person name="Jiang B."/>
            <person name="Yang W."/>
            <person name="Lam T.T.-Y."/>
            <person name="Chang Q."/>
            <person name="Ding S."/>
            <person name="Wang X."/>
            <person name="Zhu J."/>
            <person name="Ruan X."/>
            <person name="Zhao L."/>
            <person name="Wei J."/>
            <person name="Que T."/>
            <person name="Du C."/>
            <person name="Cheng J."/>
            <person name="Dai P."/>
            <person name="Han X."/>
            <person name="Huang E."/>
            <person name="Gao Y."/>
            <person name="Liu J."/>
            <person name="Shao H."/>
            <person name="Ye R."/>
            <person name="Li L."/>
            <person name="Wei W."/>
            <person name="Wang X."/>
            <person name="Wang C."/>
            <person name="Yang T."/>
            <person name="Huo Q."/>
            <person name="Li W."/>
            <person name="Guo W."/>
            <person name="Chen H."/>
            <person name="Zhou L."/>
            <person name="Ni X."/>
            <person name="Tian J."/>
            <person name="Zhou Y."/>
            <person name="Sheng Y."/>
            <person name="Liu T."/>
            <person name="Pan Y."/>
            <person name="Xia L."/>
            <person name="Li J."/>
            <person name="Zhao F."/>
            <person name="Cao W."/>
        </authorList>
    </citation>
    <scope>NUCLEOTIDE SEQUENCE</scope>
    <source>
        <strain evidence="1">Hyas-2018</strain>
    </source>
</reference>
<evidence type="ECO:0000313" key="1">
    <source>
        <dbReference type="EMBL" id="KAH6929127.1"/>
    </source>
</evidence>
<proteinExistence type="predicted"/>
<name>A0ACB7S4V8_HYAAI</name>
<protein>
    <submittedName>
        <fullName evidence="1">Uncharacterized protein</fullName>
    </submittedName>
</protein>
<dbReference type="Proteomes" id="UP000821845">
    <property type="component" value="Chromosome 6"/>
</dbReference>
<sequence length="243" mass="27208">MGKGAWLQLCDREAATILNDRAAGKGGGSPLFVAGDCNAPRRAGGYSRTTRKGDNLSQAAANRDLTLVTDSAFPTRIGNSCSRDTAADLTFLKNVGAVSWHNLNEDLGSDHNVLATRINVNSKPLREFTMTDWDHFRKIRKERAPEQGSAIDLDRWAFPKLVGAYEDIDSGILLDRIITEWQRQFPQSFLYLLIGARNDLLAYRWHLESVKCVLLFGIIFCEKTHFDSVETVRFLLSSENADR</sequence>
<gene>
    <name evidence="1" type="ORF">HPB50_023837</name>
</gene>
<accession>A0ACB7S4V8</accession>
<comment type="caution">
    <text evidence="1">The sequence shown here is derived from an EMBL/GenBank/DDBJ whole genome shotgun (WGS) entry which is preliminary data.</text>
</comment>
<dbReference type="EMBL" id="CM023486">
    <property type="protein sequence ID" value="KAH6929127.1"/>
    <property type="molecule type" value="Genomic_DNA"/>
</dbReference>